<feature type="chain" id="PRO_5037525689" description="Tripartite tricarboxylate transporter substrate binding protein" evidence="2">
    <location>
        <begin position="23"/>
        <end position="321"/>
    </location>
</feature>
<dbReference type="RefSeq" id="WP_188966932.1">
    <property type="nucleotide sequence ID" value="NZ_BMKW01000004.1"/>
</dbReference>
<evidence type="ECO:0000313" key="3">
    <source>
        <dbReference type="EMBL" id="GGJ13077.1"/>
    </source>
</evidence>
<name>A0A917KIM3_9PROT</name>
<feature type="signal peptide" evidence="2">
    <location>
        <begin position="1"/>
        <end position="22"/>
    </location>
</feature>
<dbReference type="Pfam" id="PF03401">
    <property type="entry name" value="TctC"/>
    <property type="match status" value="1"/>
</dbReference>
<sequence length="321" mass="33027">MQRRSVLAIATACLAAPNLARAQAGTIRLIVPFAPGGASDTTARIIQPGLAAGLGRAIVIENRAGASGAIGTRMLVQAPPDGSVIGISNTSPNGIVPLAMTPKPYDGDADFTHIAMVADTPTVMLLPSNSPFTGFEPLREAARTRPGGVTYGSSGAGGMQHLQGEMLAKLSGGTWVHVPYRGTGPGLQATMAGEVDCFLTPLAGTTGAIEAGQVKPIAVSTAEPFAPLPGVPTYRALGLPALTVSSWTGISGPRGMPPAIVAEMHAAMQQVLADADTERRLIAAGLYPLGRIVSTAEYQQVHVEFARVWGPVVREAQITIN</sequence>
<comment type="similarity">
    <text evidence="1">Belongs to the UPF0065 (bug) family.</text>
</comment>
<dbReference type="PANTHER" id="PTHR42928">
    <property type="entry name" value="TRICARBOXYLATE-BINDING PROTEIN"/>
    <property type="match status" value="1"/>
</dbReference>
<reference evidence="3" key="2">
    <citation type="submission" date="2020-09" db="EMBL/GenBank/DDBJ databases">
        <authorList>
            <person name="Sun Q."/>
            <person name="Zhou Y."/>
        </authorList>
    </citation>
    <scope>NUCLEOTIDE SEQUENCE</scope>
    <source>
        <strain evidence="3">CGMCC 1.3617</strain>
    </source>
</reference>
<dbReference type="Proteomes" id="UP000661507">
    <property type="component" value="Unassembled WGS sequence"/>
</dbReference>
<proteinExistence type="inferred from homology"/>
<evidence type="ECO:0000313" key="4">
    <source>
        <dbReference type="Proteomes" id="UP000661507"/>
    </source>
</evidence>
<dbReference type="AlphaFoldDB" id="A0A917KIM3"/>
<dbReference type="InterPro" id="IPR042100">
    <property type="entry name" value="Bug_dom1"/>
</dbReference>
<evidence type="ECO:0000256" key="2">
    <source>
        <dbReference type="SAM" id="SignalP"/>
    </source>
</evidence>
<evidence type="ECO:0008006" key="5">
    <source>
        <dbReference type="Google" id="ProtNLM"/>
    </source>
</evidence>
<dbReference type="CDD" id="cd07012">
    <property type="entry name" value="PBP2_Bug_TTT"/>
    <property type="match status" value="1"/>
</dbReference>
<dbReference type="PIRSF" id="PIRSF017082">
    <property type="entry name" value="YflP"/>
    <property type="match status" value="1"/>
</dbReference>
<dbReference type="Gene3D" id="3.40.190.150">
    <property type="entry name" value="Bordetella uptake gene, domain 1"/>
    <property type="match status" value="1"/>
</dbReference>
<reference evidence="3" key="1">
    <citation type="journal article" date="2014" name="Int. J. Syst. Evol. Microbiol.">
        <title>Complete genome sequence of Corynebacterium casei LMG S-19264T (=DSM 44701T), isolated from a smear-ripened cheese.</title>
        <authorList>
            <consortium name="US DOE Joint Genome Institute (JGI-PGF)"/>
            <person name="Walter F."/>
            <person name="Albersmeier A."/>
            <person name="Kalinowski J."/>
            <person name="Ruckert C."/>
        </authorList>
    </citation>
    <scope>NUCLEOTIDE SEQUENCE</scope>
    <source>
        <strain evidence="3">CGMCC 1.3617</strain>
    </source>
</reference>
<dbReference type="EMBL" id="BMKW01000004">
    <property type="protein sequence ID" value="GGJ13077.1"/>
    <property type="molecule type" value="Genomic_DNA"/>
</dbReference>
<accession>A0A917KIM3</accession>
<gene>
    <name evidence="3" type="ORF">GCM10011320_20390</name>
</gene>
<protein>
    <recommendedName>
        <fullName evidence="5">Tripartite tricarboxylate transporter substrate binding protein</fullName>
    </recommendedName>
</protein>
<dbReference type="Gene3D" id="3.40.190.10">
    <property type="entry name" value="Periplasmic binding protein-like II"/>
    <property type="match status" value="1"/>
</dbReference>
<keyword evidence="4" id="KW-1185">Reference proteome</keyword>
<organism evidence="3 4">
    <name type="scientific">Neoroseomonas lacus</name>
    <dbReference type="NCBI Taxonomy" id="287609"/>
    <lineage>
        <taxon>Bacteria</taxon>
        <taxon>Pseudomonadati</taxon>
        <taxon>Pseudomonadota</taxon>
        <taxon>Alphaproteobacteria</taxon>
        <taxon>Acetobacterales</taxon>
        <taxon>Acetobacteraceae</taxon>
        <taxon>Neoroseomonas</taxon>
    </lineage>
</organism>
<evidence type="ECO:0000256" key="1">
    <source>
        <dbReference type="ARBA" id="ARBA00006987"/>
    </source>
</evidence>
<dbReference type="SUPFAM" id="SSF53850">
    <property type="entry name" value="Periplasmic binding protein-like II"/>
    <property type="match status" value="1"/>
</dbReference>
<comment type="caution">
    <text evidence="3">The sequence shown here is derived from an EMBL/GenBank/DDBJ whole genome shotgun (WGS) entry which is preliminary data.</text>
</comment>
<dbReference type="InterPro" id="IPR005064">
    <property type="entry name" value="BUG"/>
</dbReference>
<keyword evidence="2" id="KW-0732">Signal</keyword>
<dbReference type="PANTHER" id="PTHR42928:SF5">
    <property type="entry name" value="BLR1237 PROTEIN"/>
    <property type="match status" value="1"/>
</dbReference>